<evidence type="ECO:0000313" key="3">
    <source>
        <dbReference type="EMBL" id="CAD0093580.1"/>
    </source>
</evidence>
<evidence type="ECO:0000256" key="2">
    <source>
        <dbReference type="SAM" id="Phobius"/>
    </source>
</evidence>
<proteinExistence type="predicted"/>
<comment type="caution">
    <text evidence="3">The sequence shown here is derived from an EMBL/GenBank/DDBJ whole genome shotgun (WGS) entry which is preliminary data.</text>
</comment>
<organism evidence="3 4">
    <name type="scientific">Aureobasidium vineae</name>
    <dbReference type="NCBI Taxonomy" id="2773715"/>
    <lineage>
        <taxon>Eukaryota</taxon>
        <taxon>Fungi</taxon>
        <taxon>Dikarya</taxon>
        <taxon>Ascomycota</taxon>
        <taxon>Pezizomycotina</taxon>
        <taxon>Dothideomycetes</taxon>
        <taxon>Dothideomycetidae</taxon>
        <taxon>Dothideales</taxon>
        <taxon>Saccotheciaceae</taxon>
        <taxon>Aureobasidium</taxon>
    </lineage>
</organism>
<feature type="transmembrane region" description="Helical" evidence="2">
    <location>
        <begin position="168"/>
        <end position="192"/>
    </location>
</feature>
<feature type="region of interest" description="Disordered" evidence="1">
    <location>
        <begin position="669"/>
        <end position="689"/>
    </location>
</feature>
<feature type="transmembrane region" description="Helical" evidence="2">
    <location>
        <begin position="638"/>
        <end position="658"/>
    </location>
</feature>
<reference evidence="3" key="1">
    <citation type="submission" date="2020-06" db="EMBL/GenBank/DDBJ databases">
        <authorList>
            <person name="Onetto C."/>
        </authorList>
    </citation>
    <scope>NUCLEOTIDE SEQUENCE</scope>
</reference>
<evidence type="ECO:0000313" key="4">
    <source>
        <dbReference type="Proteomes" id="UP000716446"/>
    </source>
</evidence>
<keyword evidence="2" id="KW-0812">Transmembrane</keyword>
<protein>
    <submittedName>
        <fullName evidence="3">Uncharacterized protein</fullName>
    </submittedName>
</protein>
<dbReference type="EMBL" id="CAIJEN010000014">
    <property type="protein sequence ID" value="CAD0093580.1"/>
    <property type="molecule type" value="Genomic_DNA"/>
</dbReference>
<accession>A0A9N8JS14</accession>
<gene>
    <name evidence="3" type="ORF">AWRI4619_LOCUS7872</name>
</gene>
<dbReference type="Proteomes" id="UP000716446">
    <property type="component" value="Unassembled WGS sequence"/>
</dbReference>
<dbReference type="AlphaFoldDB" id="A0A9N8JS14"/>
<keyword evidence="2" id="KW-1133">Transmembrane helix</keyword>
<name>A0A9N8JS14_9PEZI</name>
<feature type="compositionally biased region" description="Polar residues" evidence="1">
    <location>
        <begin position="680"/>
        <end position="689"/>
    </location>
</feature>
<feature type="transmembrane region" description="Helical" evidence="2">
    <location>
        <begin position="578"/>
        <end position="598"/>
    </location>
</feature>
<sequence length="689" mass="77782">MSQSSYVRTMSTSAWSWTMSTFTRASSTSSLITYDVESVRNDSQQFQSDCVDMQTRRKSSLFVPLFGQLQWNNTDSAVDLPVSEPEPAYQEALADVEEYPDFVKVQIEAKAGSIGRRASLLANIFTNQDVDVDPDLKFKPSASEAEIKQGIAQAQNERSQRKMIYSRNVTMVSLATINVICVALSFGLFSVWYATAPLILAAPLLRSIVTVNLLTSSVYEKARLLLKPQKEDLDVPIMDYATVISFSNERFEDIQSTLDSLVDQKDVDLHKNLLLISCNDNIWNSDYAKSTTRIILEHILTNIVDEAKFQMPRDGSETGSDTMWCRRGIYRGLPYVLMVKEGVTKRTEVLDLSRNLLQAYNLRKESYFNSVPSAFFAWYKEWAELHDFASFDFLVNISSGSLLDEHCISRLYRQSLQSPTCVAISSRVEIDPRSSRWSIGNLSSNSHLMYDQVRSSHQTQIMHKASVSPSACQMLKICEETCGPQVLEEIKKRRPSSMSNMVKQIRSSLEEDDMMYGVPEVTTLQAVHAVTYARSSTTFSESLAHRQRIAFSTCATNLAVLCDNHMHWFERLSSAAELLAWCLPLLSLAVIVNFLRSAALQQNILVLVVLSAIVALPWIYAVTSAMRLARSWDARLRYLLGFPILIVTGPFIAIYVAVSTLFNSHRLRPEQPKRRRPSAVTVQNQRSDV</sequence>
<feature type="transmembrane region" description="Helical" evidence="2">
    <location>
        <begin position="604"/>
        <end position="626"/>
    </location>
</feature>
<keyword evidence="4" id="KW-1185">Reference proteome</keyword>
<keyword evidence="2" id="KW-0472">Membrane</keyword>
<evidence type="ECO:0000256" key="1">
    <source>
        <dbReference type="SAM" id="MobiDB-lite"/>
    </source>
</evidence>